<dbReference type="InterPro" id="IPR058922">
    <property type="entry name" value="WHD_DRP"/>
</dbReference>
<dbReference type="CDD" id="cd02947">
    <property type="entry name" value="TRX_family"/>
    <property type="match status" value="1"/>
</dbReference>
<dbReference type="Pfam" id="PF00085">
    <property type="entry name" value="Thioredoxin"/>
    <property type="match status" value="1"/>
</dbReference>
<dbReference type="Gene3D" id="1.10.10.10">
    <property type="entry name" value="Winged helix-like DNA-binding domain superfamily/Winged helix DNA-binding domain"/>
    <property type="match status" value="1"/>
</dbReference>
<dbReference type="InterPro" id="IPR013766">
    <property type="entry name" value="Thioredoxin_domain"/>
</dbReference>
<reference evidence="8" key="3">
    <citation type="submission" date="2022-01" db="UniProtKB">
        <authorList>
            <consortium name="EnsemblPlants"/>
        </authorList>
    </citation>
    <scope>IDENTIFICATION</scope>
    <source>
        <strain evidence="8">subsp. vulgare</strain>
    </source>
</reference>
<dbReference type="Gene3D" id="3.40.50.300">
    <property type="entry name" value="P-loop containing nucleotide triphosphate hydrolases"/>
    <property type="match status" value="1"/>
</dbReference>
<dbReference type="Pfam" id="PF23559">
    <property type="entry name" value="WHD_DRP"/>
    <property type="match status" value="1"/>
</dbReference>
<gene>
    <name evidence="8" type="primary">LOC123442374</name>
</gene>
<evidence type="ECO:0000256" key="5">
    <source>
        <dbReference type="ARBA" id="ARBA00022821"/>
    </source>
</evidence>
<dbReference type="InterPro" id="IPR027417">
    <property type="entry name" value="P-loop_NTPase"/>
</dbReference>
<dbReference type="GeneID" id="123442374"/>
<dbReference type="SUPFAM" id="SSF52833">
    <property type="entry name" value="Thioredoxin-like"/>
    <property type="match status" value="1"/>
</dbReference>
<evidence type="ECO:0000313" key="9">
    <source>
        <dbReference type="Proteomes" id="UP000011116"/>
    </source>
</evidence>
<evidence type="ECO:0000256" key="4">
    <source>
        <dbReference type="ARBA" id="ARBA00022741"/>
    </source>
</evidence>
<organism evidence="8 9">
    <name type="scientific">Hordeum vulgare subsp. vulgare</name>
    <name type="common">Domesticated barley</name>
    <dbReference type="NCBI Taxonomy" id="112509"/>
    <lineage>
        <taxon>Eukaryota</taxon>
        <taxon>Viridiplantae</taxon>
        <taxon>Streptophyta</taxon>
        <taxon>Embryophyta</taxon>
        <taxon>Tracheophyta</taxon>
        <taxon>Spermatophyta</taxon>
        <taxon>Magnoliopsida</taxon>
        <taxon>Liliopsida</taxon>
        <taxon>Poales</taxon>
        <taxon>Poaceae</taxon>
        <taxon>BOP clade</taxon>
        <taxon>Pooideae</taxon>
        <taxon>Triticodae</taxon>
        <taxon>Triticeae</taxon>
        <taxon>Hordeinae</taxon>
        <taxon>Hordeum</taxon>
    </lineage>
</organism>
<dbReference type="Gene3D" id="3.80.10.10">
    <property type="entry name" value="Ribonuclease Inhibitor"/>
    <property type="match status" value="1"/>
</dbReference>
<dbReference type="EnsemblPlants" id="HORVU.MOREX.r3.3HG0219490.1">
    <property type="protein sequence ID" value="HORVU.MOREX.r3.3HG0219490.1"/>
    <property type="gene ID" value="HORVU.MOREX.r3.3HG0219490"/>
</dbReference>
<reference evidence="8" key="2">
    <citation type="submission" date="2020-10" db="EMBL/GenBank/DDBJ databases">
        <authorList>
            <person name="Scholz U."/>
            <person name="Mascher M."/>
            <person name="Fiebig A."/>
        </authorList>
    </citation>
    <scope>NUCLEOTIDE SEQUENCE [LARGE SCALE GENOMIC DNA]</scope>
    <source>
        <strain evidence="8">cv. Morex</strain>
    </source>
</reference>
<dbReference type="InterPro" id="IPR002182">
    <property type="entry name" value="NB-ARC"/>
</dbReference>
<dbReference type="RefSeq" id="XP_044974324.1">
    <property type="nucleotide sequence ID" value="XM_045118389.1"/>
</dbReference>
<evidence type="ECO:0000259" key="7">
    <source>
        <dbReference type="PROSITE" id="PS51352"/>
    </source>
</evidence>
<evidence type="ECO:0000256" key="6">
    <source>
        <dbReference type="ARBA" id="ARBA00023054"/>
    </source>
</evidence>
<dbReference type="SUPFAM" id="SSF52540">
    <property type="entry name" value="P-loop containing nucleoside triphosphate hydrolases"/>
    <property type="match status" value="1"/>
</dbReference>
<dbReference type="InterPro" id="IPR055414">
    <property type="entry name" value="LRR_R13L4/SHOC2-like"/>
</dbReference>
<dbReference type="PANTHER" id="PTHR23155">
    <property type="entry name" value="DISEASE RESISTANCE PROTEIN RP"/>
    <property type="match status" value="1"/>
</dbReference>
<sequence>MGDPMVSSSTGAMNSLLDKLGVVENQYPHLAEGVRESLKSLSDVLHSFARQRRRNSLINEWMLQVREVVYDMEDWIDGDPSKLGEEFHVEEQIEEFKAQIQGARDRCTRYGLLSTAPHTTCALQVQVQDDAEAETMDPKLLHGEAPCRLVGIDEQRNVLVNHLMDEEERRKVVCILGTGGIGKSTLATGIYRQLQGRFSCGAFVHLGRNPSVKTTLISILKQVMPDWHCEEYLWNGYNSEDMEAWDEKKVINKLWAFLKTKSYFVVLVDMRSISTWKKFSCVLPNKDKSSDRILITTCTKDVAESCCIHPSDFLHPMERLSEEDSKTLFHSKVPVSEQHRLLEVSDDMLEMCGGGVPLAITITAALLSRKSACLPPEVQCHSTPQWMRKVLEISYDDLPLPLKSCFLYFSAFPGNRTIKKDRLIRRWEAEGLIAKRDGESLWETGESYFNELINRRLIQPAFDDDNDEPTGCTVHGVVLDFMESLSAEENFTTEGGKLKCGLFPYERVRRICLDCGEEGEGDALFCSKYYCSLEQKSPEEDSSSEESSVYDQDKAISLHLSQVRSLAFCGDVNVGRIPDLSDHFKLVRVLDLRDVKGLQNEQLGSIGRLSLLRYLALGGANVTELPRQIMELDHLSTLDLRQTEVNKLPEFKGTKLVCLLANGLTIPGPGGGMGEMEKLEELSTVCLGRDGSLADNVAGLVSKLMRLRMLGVRFRITYNNTAEEAERQGIKHLVEEVGKSNLHFLFLDEYPHRLLDLLVDARPRPRYLRKFELRLNWLLCPLKVPQQISFLVDLTHLHIGVSIVDAEGIGALGGLPKLVLLKLHSLRPQHGITGEPQSPARLSVSSKDGFQILKVFWYVCEHGAWTGLQFEQGSMPHLRRLVIDFQSSEPEDTDFVLGIQHFSCLVQVRATIYCEPTSTTVSAAETNIRDQVSQNPNNPLLEFNRKRRGRLVRRLGPLSNSNSNVKKPSAVIEIRSLDHWWTMMTQQEDNKLLVIEFTASWCGPSLSIAPFFAGLANDFPDAIFLKVDIDDPETKYIAQHLEVDGAPSFLFMNRGEVKDRLRGAREGELFEKLQLQMALIMDN</sequence>
<evidence type="ECO:0000256" key="3">
    <source>
        <dbReference type="ARBA" id="ARBA00022737"/>
    </source>
</evidence>
<dbReference type="KEGG" id="hvg:123442374"/>
<feature type="domain" description="Thioredoxin" evidence="7">
    <location>
        <begin position="949"/>
        <end position="1079"/>
    </location>
</feature>
<dbReference type="GO" id="GO:0042742">
    <property type="term" value="P:defense response to bacterium"/>
    <property type="evidence" value="ECO:0007669"/>
    <property type="project" value="UniProtKB-ARBA"/>
</dbReference>
<keyword evidence="5" id="KW-0611">Plant defense</keyword>
<dbReference type="InterPro" id="IPR036249">
    <property type="entry name" value="Thioredoxin-like_sf"/>
</dbReference>
<dbReference type="GO" id="GO:0009626">
    <property type="term" value="P:plant-type hypersensitive response"/>
    <property type="evidence" value="ECO:0007669"/>
    <property type="project" value="UniProtKB-ARBA"/>
</dbReference>
<evidence type="ECO:0000256" key="1">
    <source>
        <dbReference type="ARBA" id="ARBA00008894"/>
    </source>
</evidence>
<evidence type="ECO:0000313" key="8">
    <source>
        <dbReference type="EnsemblPlants" id="HORVU.MOREX.r3.3HG0219490.1"/>
    </source>
</evidence>
<evidence type="ECO:0000256" key="2">
    <source>
        <dbReference type="ARBA" id="ARBA00022614"/>
    </source>
</evidence>
<dbReference type="Gramene" id="HORVU.MOREX.r2.3HG0182770.1">
    <property type="protein sequence ID" value="HORVU.MOREX.r2.3HG0182770.1"/>
    <property type="gene ID" value="HORVU.MOREX.r2.3HG0182770"/>
</dbReference>
<dbReference type="FunFam" id="1.10.10.10:FF:000322">
    <property type="entry name" value="Probable disease resistance protein At1g63360"/>
    <property type="match status" value="1"/>
</dbReference>
<dbReference type="GO" id="GO:0043531">
    <property type="term" value="F:ADP binding"/>
    <property type="evidence" value="ECO:0007669"/>
    <property type="project" value="InterPro"/>
</dbReference>
<dbReference type="InterPro" id="IPR036388">
    <property type="entry name" value="WH-like_DNA-bd_sf"/>
</dbReference>
<dbReference type="OrthoDB" id="10263751at2759"/>
<comment type="similarity">
    <text evidence="1">Belongs to the disease resistance NB-LRR family.</text>
</comment>
<dbReference type="Gene3D" id="3.40.30.10">
    <property type="entry name" value="Glutaredoxin"/>
    <property type="match status" value="1"/>
</dbReference>
<dbReference type="InterPro" id="IPR042197">
    <property type="entry name" value="Apaf_helical"/>
</dbReference>
<keyword evidence="3" id="KW-0677">Repeat</keyword>
<name>A0A8I6X307_HORVV</name>
<protein>
    <recommendedName>
        <fullName evidence="7">Thioredoxin domain-containing protein</fullName>
    </recommendedName>
</protein>
<dbReference type="PANTHER" id="PTHR23155:SF1028">
    <property type="entry name" value="OS08G0174800 PROTEIN"/>
    <property type="match status" value="1"/>
</dbReference>
<proteinExistence type="inferred from homology"/>
<dbReference type="PRINTS" id="PR00364">
    <property type="entry name" value="DISEASERSIST"/>
</dbReference>
<dbReference type="Proteomes" id="UP000011116">
    <property type="component" value="Chromosome 3H"/>
</dbReference>
<dbReference type="Pfam" id="PF00931">
    <property type="entry name" value="NB-ARC"/>
    <property type="match status" value="1"/>
</dbReference>
<dbReference type="Pfam" id="PF23598">
    <property type="entry name" value="LRR_14"/>
    <property type="match status" value="1"/>
</dbReference>
<keyword evidence="2" id="KW-0433">Leucine-rich repeat</keyword>
<dbReference type="InterPro" id="IPR032675">
    <property type="entry name" value="LRR_dom_sf"/>
</dbReference>
<dbReference type="AlphaFoldDB" id="A0A8I6X307"/>
<dbReference type="Gramene" id="HORVU.MOREX.r3.3HG0219490.1">
    <property type="protein sequence ID" value="HORVU.MOREX.r3.3HG0219490.1"/>
    <property type="gene ID" value="HORVU.MOREX.r3.3HG0219490"/>
</dbReference>
<keyword evidence="4" id="KW-0547">Nucleotide-binding</keyword>
<dbReference type="SUPFAM" id="SSF52058">
    <property type="entry name" value="L domain-like"/>
    <property type="match status" value="1"/>
</dbReference>
<dbReference type="SMR" id="A0A8I6X307"/>
<dbReference type="InterPro" id="IPR044974">
    <property type="entry name" value="Disease_R_plants"/>
</dbReference>
<dbReference type="Gene3D" id="1.20.5.4130">
    <property type="match status" value="1"/>
</dbReference>
<dbReference type="PROSITE" id="PS51352">
    <property type="entry name" value="THIOREDOXIN_2"/>
    <property type="match status" value="1"/>
</dbReference>
<dbReference type="GO" id="GO:0002758">
    <property type="term" value="P:innate immune response-activating signaling pathway"/>
    <property type="evidence" value="ECO:0007669"/>
    <property type="project" value="UniProtKB-ARBA"/>
</dbReference>
<keyword evidence="9" id="KW-1185">Reference proteome</keyword>
<accession>A0A8I6X307</accession>
<dbReference type="Pfam" id="PF18052">
    <property type="entry name" value="Rx_N"/>
    <property type="match status" value="1"/>
</dbReference>
<dbReference type="InterPro" id="IPR041118">
    <property type="entry name" value="Rx_N"/>
</dbReference>
<dbReference type="Gene3D" id="1.10.8.430">
    <property type="entry name" value="Helical domain of apoptotic protease-activating factors"/>
    <property type="match status" value="1"/>
</dbReference>
<keyword evidence="6" id="KW-0175">Coiled coil</keyword>
<reference evidence="9" key="1">
    <citation type="journal article" date="2012" name="Nature">
        <title>A physical, genetic and functional sequence assembly of the barley genome.</title>
        <authorList>
            <consortium name="The International Barley Genome Sequencing Consortium"/>
            <person name="Mayer K.F."/>
            <person name="Waugh R."/>
            <person name="Brown J.W."/>
            <person name="Schulman A."/>
            <person name="Langridge P."/>
            <person name="Platzer M."/>
            <person name="Fincher G.B."/>
            <person name="Muehlbauer G.J."/>
            <person name="Sato K."/>
            <person name="Close T.J."/>
            <person name="Wise R.P."/>
            <person name="Stein N."/>
        </authorList>
    </citation>
    <scope>NUCLEOTIDE SEQUENCE [LARGE SCALE GENOMIC DNA]</scope>
    <source>
        <strain evidence="9">cv. Morex</strain>
    </source>
</reference>